<sequence>MEIYIEKEDPYFRVKKVLSILMIVGYTTGALAFNAEVSSDFEPDSVLETASIQGNSFLIVSNSQDPIKIKKVKVIVTAYSSTVCQTDDTPFITASGSYVEEGIVANNMLPFGTEIRIPELYGDKIFVVRDRMNQRKGHYHVDIWFPDYSQAKDFGAKITYIEIIES</sequence>
<dbReference type="Proteomes" id="UP000178893">
    <property type="component" value="Unassembled WGS sequence"/>
</dbReference>
<evidence type="ECO:0000313" key="1">
    <source>
        <dbReference type="EMBL" id="OGZ17689.1"/>
    </source>
</evidence>
<protein>
    <recommendedName>
        <fullName evidence="3">3D domain-containing protein</fullName>
    </recommendedName>
</protein>
<reference evidence="1 2" key="1">
    <citation type="journal article" date="2016" name="Nat. Commun.">
        <title>Thousands of microbial genomes shed light on interconnected biogeochemical processes in an aquifer system.</title>
        <authorList>
            <person name="Anantharaman K."/>
            <person name="Brown C.T."/>
            <person name="Hug L.A."/>
            <person name="Sharon I."/>
            <person name="Castelle C.J."/>
            <person name="Probst A.J."/>
            <person name="Thomas B.C."/>
            <person name="Singh A."/>
            <person name="Wilkins M.J."/>
            <person name="Karaoz U."/>
            <person name="Brodie E.L."/>
            <person name="Williams K.H."/>
            <person name="Hubbard S.S."/>
            <person name="Banfield J.F."/>
        </authorList>
    </citation>
    <scope>NUCLEOTIDE SEQUENCE [LARGE SCALE GENOMIC DNA]</scope>
</reference>
<evidence type="ECO:0008006" key="3">
    <source>
        <dbReference type="Google" id="ProtNLM"/>
    </source>
</evidence>
<comment type="caution">
    <text evidence="1">The sequence shown here is derived from an EMBL/GenBank/DDBJ whole genome shotgun (WGS) entry which is preliminary data.</text>
</comment>
<evidence type="ECO:0000313" key="2">
    <source>
        <dbReference type="Proteomes" id="UP000178893"/>
    </source>
</evidence>
<proteinExistence type="predicted"/>
<gene>
    <name evidence="1" type="ORF">A2V72_00065</name>
</gene>
<accession>A0A1G2DVP2</accession>
<dbReference type="EMBL" id="MHLW01000028">
    <property type="protein sequence ID" value="OGZ17689.1"/>
    <property type="molecule type" value="Genomic_DNA"/>
</dbReference>
<organism evidence="1 2">
    <name type="scientific">Candidatus Nealsonbacteria bacterium RBG_13_37_56</name>
    <dbReference type="NCBI Taxonomy" id="1801661"/>
    <lineage>
        <taxon>Bacteria</taxon>
        <taxon>Candidatus Nealsoniibacteriota</taxon>
    </lineage>
</organism>
<dbReference type="AlphaFoldDB" id="A0A1G2DVP2"/>
<name>A0A1G2DVP2_9BACT</name>
<dbReference type="CDD" id="cd22784">
    <property type="entry name" value="DPBB_MltA_YuiC-like"/>
    <property type="match status" value="1"/>
</dbReference>